<evidence type="ECO:0000259" key="5">
    <source>
        <dbReference type="Pfam" id="PF01814"/>
    </source>
</evidence>
<dbReference type="InterPro" id="IPR050669">
    <property type="entry name" value="Hemerythrin"/>
</dbReference>
<gene>
    <name evidence="6" type="ORF">HELGO_WM44814</name>
</gene>
<evidence type="ECO:0000313" key="6">
    <source>
        <dbReference type="EMBL" id="CAA6814608.1"/>
    </source>
</evidence>
<accession>A0A6S6TI96</accession>
<keyword evidence="2" id="KW-0561">Oxygen transport</keyword>
<dbReference type="InterPro" id="IPR016131">
    <property type="entry name" value="Haemerythrin_Fe_BS"/>
</dbReference>
<keyword evidence="2" id="KW-0813">Transport</keyword>
<dbReference type="SUPFAM" id="SSF47188">
    <property type="entry name" value="Hemerythrin-like"/>
    <property type="match status" value="1"/>
</dbReference>
<dbReference type="GO" id="GO:0046872">
    <property type="term" value="F:metal ion binding"/>
    <property type="evidence" value="ECO:0007669"/>
    <property type="project" value="UniProtKB-KW"/>
</dbReference>
<dbReference type="PANTHER" id="PTHR37164:SF1">
    <property type="entry name" value="BACTERIOHEMERYTHRIN"/>
    <property type="match status" value="1"/>
</dbReference>
<reference evidence="6" key="1">
    <citation type="submission" date="2020-01" db="EMBL/GenBank/DDBJ databases">
        <authorList>
            <person name="Meier V. D."/>
            <person name="Meier V D."/>
        </authorList>
    </citation>
    <scope>NUCLEOTIDE SEQUENCE</scope>
    <source>
        <strain evidence="6">HLG_WM_MAG_03</strain>
    </source>
</reference>
<dbReference type="InterPro" id="IPR035938">
    <property type="entry name" value="Hemerythrin-like_sf"/>
</dbReference>
<proteinExistence type="inferred from homology"/>
<organism evidence="6">
    <name type="scientific">uncultured Sulfurovum sp</name>
    <dbReference type="NCBI Taxonomy" id="269237"/>
    <lineage>
        <taxon>Bacteria</taxon>
        <taxon>Pseudomonadati</taxon>
        <taxon>Campylobacterota</taxon>
        <taxon>Epsilonproteobacteria</taxon>
        <taxon>Campylobacterales</taxon>
        <taxon>Sulfurovaceae</taxon>
        <taxon>Sulfurovum</taxon>
        <taxon>environmental samples</taxon>
    </lineage>
</organism>
<dbReference type="AlphaFoldDB" id="A0A6S6TI96"/>
<dbReference type="InterPro" id="IPR012827">
    <property type="entry name" value="Hemerythrin_metal-bd"/>
</dbReference>
<dbReference type="PROSITE" id="PS00550">
    <property type="entry name" value="HEMERYTHRINS"/>
    <property type="match status" value="1"/>
</dbReference>
<dbReference type="CDD" id="cd12107">
    <property type="entry name" value="Hemerythrin"/>
    <property type="match status" value="1"/>
</dbReference>
<dbReference type="InterPro" id="IPR012312">
    <property type="entry name" value="Hemerythrin-like"/>
</dbReference>
<keyword evidence="3" id="KW-0479">Metal-binding</keyword>
<evidence type="ECO:0000256" key="2">
    <source>
        <dbReference type="ARBA" id="ARBA00022621"/>
    </source>
</evidence>
<name>A0A6S6TI96_9BACT</name>
<sequence>MLISHEEIPQVSQNFMNDTHKEDVDIINTIFEAILTFEKENKDPETIDTLYKEWIAHTIDHFTTEEVEMIESEFHAFPMHKGEHDRVLAQMNEVFEAWQKSRDIQVLKVYFIEVIPQWLNSHISTMDAVTANHIGGGMMPAYGHM</sequence>
<evidence type="ECO:0000256" key="4">
    <source>
        <dbReference type="ARBA" id="ARBA00023004"/>
    </source>
</evidence>
<keyword evidence="4" id="KW-0408">Iron</keyword>
<protein>
    <recommendedName>
        <fullName evidence="5">Hemerythrin-like domain-containing protein</fullName>
    </recommendedName>
</protein>
<dbReference type="GO" id="GO:0005344">
    <property type="term" value="F:oxygen carrier activity"/>
    <property type="evidence" value="ECO:0007669"/>
    <property type="project" value="UniProtKB-KW"/>
</dbReference>
<dbReference type="EMBL" id="CACVAR010000242">
    <property type="protein sequence ID" value="CAA6814608.1"/>
    <property type="molecule type" value="Genomic_DNA"/>
</dbReference>
<dbReference type="NCBIfam" id="TIGR02481">
    <property type="entry name" value="hemeryth_dom"/>
    <property type="match status" value="1"/>
</dbReference>
<comment type="similarity">
    <text evidence="1">Belongs to the hemerythrin family.</text>
</comment>
<dbReference type="Pfam" id="PF01814">
    <property type="entry name" value="Hemerythrin"/>
    <property type="match status" value="1"/>
</dbReference>
<dbReference type="Gene3D" id="1.20.120.50">
    <property type="entry name" value="Hemerythrin-like"/>
    <property type="match status" value="1"/>
</dbReference>
<evidence type="ECO:0000256" key="1">
    <source>
        <dbReference type="ARBA" id="ARBA00010587"/>
    </source>
</evidence>
<feature type="domain" description="Hemerythrin-like" evidence="5">
    <location>
        <begin position="15"/>
        <end position="128"/>
    </location>
</feature>
<dbReference type="PANTHER" id="PTHR37164">
    <property type="entry name" value="BACTERIOHEMERYTHRIN"/>
    <property type="match status" value="1"/>
</dbReference>
<evidence type="ECO:0000256" key="3">
    <source>
        <dbReference type="ARBA" id="ARBA00022723"/>
    </source>
</evidence>